<evidence type="ECO:0000313" key="2">
    <source>
        <dbReference type="Proteomes" id="UP001162501"/>
    </source>
</evidence>
<organism evidence="1 2">
    <name type="scientific">Rangifer tarandus platyrhynchus</name>
    <name type="common">Svalbard reindeer</name>
    <dbReference type="NCBI Taxonomy" id="3082113"/>
    <lineage>
        <taxon>Eukaryota</taxon>
        <taxon>Metazoa</taxon>
        <taxon>Chordata</taxon>
        <taxon>Craniata</taxon>
        <taxon>Vertebrata</taxon>
        <taxon>Euteleostomi</taxon>
        <taxon>Mammalia</taxon>
        <taxon>Eutheria</taxon>
        <taxon>Laurasiatheria</taxon>
        <taxon>Artiodactyla</taxon>
        <taxon>Ruminantia</taxon>
        <taxon>Pecora</taxon>
        <taxon>Cervidae</taxon>
        <taxon>Odocoileinae</taxon>
        <taxon>Rangifer</taxon>
    </lineage>
</organism>
<reference evidence="1" key="2">
    <citation type="submission" date="2025-03" db="EMBL/GenBank/DDBJ databases">
        <authorList>
            <consortium name="ELIXIR-Norway"/>
            <consortium name="Elixir Norway"/>
        </authorList>
    </citation>
    <scope>NUCLEOTIDE SEQUENCE</scope>
</reference>
<accession>A0AC59YM22</accession>
<dbReference type="EMBL" id="OX596102">
    <property type="protein sequence ID" value="CAM9790511.1"/>
    <property type="molecule type" value="Genomic_DNA"/>
</dbReference>
<dbReference type="Proteomes" id="UP001162501">
    <property type="component" value="Chromosome 18"/>
</dbReference>
<name>A0AC59YM22_RANTA</name>
<gene>
    <name evidence="1" type="ORF">MRATA1EN22A_LOCUS7484</name>
</gene>
<protein>
    <submittedName>
        <fullName evidence="1">Uncharacterized protein</fullName>
    </submittedName>
</protein>
<sequence>MPVDAHLAQNSHSSANSDSRNCCDSRGLKCQSPHGNVTPLRVVPSAFNTGAVLPLRVSTGASRRQPHSRRAWPGSVFPPPVTPCGQQEGMTKKSTQVPCLCKPFSTKSYEGTTCLQFWQHPEFLSRLKPSLLAFSLCVFSFCVALVGSLHTEMRNVL</sequence>
<proteinExistence type="predicted"/>
<reference evidence="1" key="1">
    <citation type="submission" date="2023-05" db="EMBL/GenBank/DDBJ databases">
        <authorList>
            <consortium name="ELIXIR-Norway"/>
        </authorList>
    </citation>
    <scope>NUCLEOTIDE SEQUENCE</scope>
</reference>
<evidence type="ECO:0000313" key="1">
    <source>
        <dbReference type="EMBL" id="CAM9790511.1"/>
    </source>
</evidence>